<keyword evidence="2" id="KW-0812">Transmembrane</keyword>
<keyword evidence="3" id="KW-1133">Transmembrane helix</keyword>
<evidence type="ECO:0000256" key="2">
    <source>
        <dbReference type="ARBA" id="ARBA00022692"/>
    </source>
</evidence>
<evidence type="ECO:0000256" key="1">
    <source>
        <dbReference type="ARBA" id="ARBA00004141"/>
    </source>
</evidence>
<dbReference type="InterPro" id="IPR035952">
    <property type="entry name" value="Rhomboid-like_sf"/>
</dbReference>
<proteinExistence type="predicted"/>
<keyword evidence="4" id="KW-0472">Membrane</keyword>
<dbReference type="Gene3D" id="1.10.8.10">
    <property type="entry name" value="DNA helicase RuvA subunit, C-terminal domain"/>
    <property type="match status" value="1"/>
</dbReference>
<feature type="domain" description="CUE" evidence="6">
    <location>
        <begin position="278"/>
        <end position="321"/>
    </location>
</feature>
<dbReference type="InterPro" id="IPR003892">
    <property type="entry name" value="CUE"/>
</dbReference>
<dbReference type="AlphaFoldDB" id="A0A427YJE3"/>
<evidence type="ECO:0000256" key="3">
    <source>
        <dbReference type="ARBA" id="ARBA00022989"/>
    </source>
</evidence>
<dbReference type="SMART" id="SM00546">
    <property type="entry name" value="CUE"/>
    <property type="match status" value="1"/>
</dbReference>
<dbReference type="EMBL" id="RSCD01000008">
    <property type="protein sequence ID" value="RSH91215.1"/>
    <property type="molecule type" value="Genomic_DNA"/>
</dbReference>
<accession>A0A427YJE3</accession>
<dbReference type="Proteomes" id="UP000279259">
    <property type="component" value="Unassembled WGS sequence"/>
</dbReference>
<dbReference type="OrthoDB" id="272778at2759"/>
<dbReference type="Pfam" id="PF02845">
    <property type="entry name" value="CUE"/>
    <property type="match status" value="1"/>
</dbReference>
<gene>
    <name evidence="7" type="ORF">EHS25_009514</name>
</gene>
<sequence length="321" mass="34618">MSGFHDADITKGLMMFTAVTTLSASLLDVKPYLHLQLTPHLTTYHQFWRILIHPLAFANSTELVMGLLLFSTPSDLANMLLWQRHRIVPAVYVFRILGIEVSNKFFTYILALQLILSDPPASIVASIAGVMTGYIYRSDTVPLPSLTRRRLLRPLKTYRIPLSLYLLLARLFRPLVGGSAPPRRAHRTLPGETRASGSAPDVVTAGALRTLLGGRQGGARAGLGMGVRTRAGAGVRTTGEGEGNDDAVDAPRGGAGGARAAVGEWVSEMTGRGAARAPTEDEIATLSSMFPNLSREAIVRALQRNDHNTAQAVEALLQEST</sequence>
<dbReference type="CDD" id="cd14279">
    <property type="entry name" value="CUE"/>
    <property type="match status" value="1"/>
</dbReference>
<evidence type="ECO:0000259" key="6">
    <source>
        <dbReference type="PROSITE" id="PS51140"/>
    </source>
</evidence>
<dbReference type="SUPFAM" id="SSF144091">
    <property type="entry name" value="Rhomboid-like"/>
    <property type="match status" value="1"/>
</dbReference>
<protein>
    <recommendedName>
        <fullName evidence="6">CUE domain-containing protein</fullName>
    </recommendedName>
</protein>
<dbReference type="GO" id="GO:0043130">
    <property type="term" value="F:ubiquitin binding"/>
    <property type="evidence" value="ECO:0007669"/>
    <property type="project" value="InterPro"/>
</dbReference>
<comment type="caution">
    <text evidence="7">The sequence shown here is derived from an EMBL/GenBank/DDBJ whole genome shotgun (WGS) entry which is preliminary data.</text>
</comment>
<reference evidence="7 8" key="1">
    <citation type="submission" date="2018-11" db="EMBL/GenBank/DDBJ databases">
        <title>Genome sequence of Saitozyma podzolica DSM 27192.</title>
        <authorList>
            <person name="Aliyu H."/>
            <person name="Gorte O."/>
            <person name="Ochsenreither K."/>
        </authorList>
    </citation>
    <scope>NUCLEOTIDE SEQUENCE [LARGE SCALE GENOMIC DNA]</scope>
    <source>
        <strain evidence="7 8">DSM 27192</strain>
    </source>
</reference>
<evidence type="ECO:0000313" key="7">
    <source>
        <dbReference type="EMBL" id="RSH91215.1"/>
    </source>
</evidence>
<dbReference type="PROSITE" id="PS51140">
    <property type="entry name" value="CUE"/>
    <property type="match status" value="1"/>
</dbReference>
<dbReference type="InterPro" id="IPR009060">
    <property type="entry name" value="UBA-like_sf"/>
</dbReference>
<feature type="region of interest" description="Disordered" evidence="5">
    <location>
        <begin position="234"/>
        <end position="256"/>
    </location>
</feature>
<dbReference type="GO" id="GO:0016020">
    <property type="term" value="C:membrane"/>
    <property type="evidence" value="ECO:0007669"/>
    <property type="project" value="UniProtKB-SubCell"/>
</dbReference>
<dbReference type="SUPFAM" id="SSF46934">
    <property type="entry name" value="UBA-like"/>
    <property type="match status" value="1"/>
</dbReference>
<evidence type="ECO:0000313" key="8">
    <source>
        <dbReference type="Proteomes" id="UP000279259"/>
    </source>
</evidence>
<organism evidence="7 8">
    <name type="scientific">Saitozyma podzolica</name>
    <dbReference type="NCBI Taxonomy" id="1890683"/>
    <lineage>
        <taxon>Eukaryota</taxon>
        <taxon>Fungi</taxon>
        <taxon>Dikarya</taxon>
        <taxon>Basidiomycota</taxon>
        <taxon>Agaricomycotina</taxon>
        <taxon>Tremellomycetes</taxon>
        <taxon>Tremellales</taxon>
        <taxon>Trimorphomycetaceae</taxon>
        <taxon>Saitozyma</taxon>
    </lineage>
</organism>
<keyword evidence="8" id="KW-1185">Reference proteome</keyword>
<name>A0A427YJE3_9TREE</name>
<evidence type="ECO:0000256" key="5">
    <source>
        <dbReference type="SAM" id="MobiDB-lite"/>
    </source>
</evidence>
<comment type="subcellular location">
    <subcellularLocation>
        <location evidence="1">Membrane</location>
        <topology evidence="1">Multi-pass membrane protein</topology>
    </subcellularLocation>
</comment>
<evidence type="ECO:0000256" key="4">
    <source>
        <dbReference type="ARBA" id="ARBA00023136"/>
    </source>
</evidence>
<dbReference type="STRING" id="1890683.A0A427YJE3"/>